<dbReference type="EMBL" id="FOXK01000012">
    <property type="protein sequence ID" value="SFQ36956.1"/>
    <property type="molecule type" value="Genomic_DNA"/>
</dbReference>
<dbReference type="InterPro" id="IPR008201">
    <property type="entry name" value="HepT-like"/>
</dbReference>
<keyword evidence="3" id="KW-0378">Hydrolase</keyword>
<evidence type="ECO:0000313" key="6">
    <source>
        <dbReference type="Proteomes" id="UP000182025"/>
    </source>
</evidence>
<dbReference type="Gene3D" id="1.20.120.580">
    <property type="entry name" value="bsu32300-like"/>
    <property type="match status" value="1"/>
</dbReference>
<protein>
    <recommendedName>
        <fullName evidence="7">DUF86 domain-containing protein</fullName>
    </recommendedName>
</protein>
<evidence type="ECO:0008006" key="7">
    <source>
        <dbReference type="Google" id="ProtNLM"/>
    </source>
</evidence>
<evidence type="ECO:0000256" key="1">
    <source>
        <dbReference type="ARBA" id="ARBA00022649"/>
    </source>
</evidence>
<dbReference type="GO" id="GO:0110001">
    <property type="term" value="C:toxin-antitoxin complex"/>
    <property type="evidence" value="ECO:0007669"/>
    <property type="project" value="InterPro"/>
</dbReference>
<proteinExistence type="inferred from homology"/>
<evidence type="ECO:0000256" key="3">
    <source>
        <dbReference type="ARBA" id="ARBA00022801"/>
    </source>
</evidence>
<dbReference type="Pfam" id="PF01934">
    <property type="entry name" value="HepT-like"/>
    <property type="match status" value="1"/>
</dbReference>
<dbReference type="GO" id="GO:0004540">
    <property type="term" value="F:RNA nuclease activity"/>
    <property type="evidence" value="ECO:0007669"/>
    <property type="project" value="InterPro"/>
</dbReference>
<evidence type="ECO:0000256" key="2">
    <source>
        <dbReference type="ARBA" id="ARBA00022722"/>
    </source>
</evidence>
<dbReference type="AlphaFoldDB" id="A0A1I5XYG8"/>
<gene>
    <name evidence="5" type="ORF">SAMN05216177_11232</name>
</gene>
<organism evidence="5 6">
    <name type="scientific">Ectopseudomonas toyotomiensis</name>
    <dbReference type="NCBI Taxonomy" id="554344"/>
    <lineage>
        <taxon>Bacteria</taxon>
        <taxon>Pseudomonadati</taxon>
        <taxon>Pseudomonadota</taxon>
        <taxon>Gammaproteobacteria</taxon>
        <taxon>Pseudomonadales</taxon>
        <taxon>Pseudomonadaceae</taxon>
        <taxon>Ectopseudomonas</taxon>
    </lineage>
</organism>
<accession>A0A1I5XYG8</accession>
<comment type="similarity">
    <text evidence="4">Belongs to the HepT RNase toxin family.</text>
</comment>
<keyword evidence="1" id="KW-1277">Toxin-antitoxin system</keyword>
<reference evidence="6" key="1">
    <citation type="submission" date="2016-10" db="EMBL/GenBank/DDBJ databases">
        <authorList>
            <person name="Varghese N."/>
            <person name="Submissions S."/>
        </authorList>
    </citation>
    <scope>NUCLEOTIDE SEQUENCE [LARGE SCALE GENOMIC DNA]</scope>
    <source>
        <strain evidence="6">JCM 15604</strain>
    </source>
</reference>
<dbReference type="Proteomes" id="UP000182025">
    <property type="component" value="Unassembled WGS sequence"/>
</dbReference>
<name>A0A1I5XYG8_9GAMM</name>
<sequence length="67" mass="7588">MFALLAVGGWVDNSLAEALKRMVGYRNIAVHEYQALQLPITVAVITRHLDEFLDYSKNILLKDAQQD</sequence>
<dbReference type="InterPro" id="IPR037038">
    <property type="entry name" value="HepT-like_sf"/>
</dbReference>
<evidence type="ECO:0000256" key="4">
    <source>
        <dbReference type="ARBA" id="ARBA00024207"/>
    </source>
</evidence>
<keyword evidence="2" id="KW-0540">Nuclease</keyword>
<dbReference type="GO" id="GO:0016787">
    <property type="term" value="F:hydrolase activity"/>
    <property type="evidence" value="ECO:0007669"/>
    <property type="project" value="UniProtKB-KW"/>
</dbReference>
<keyword evidence="6" id="KW-1185">Reference proteome</keyword>
<evidence type="ECO:0000313" key="5">
    <source>
        <dbReference type="EMBL" id="SFQ36956.1"/>
    </source>
</evidence>